<dbReference type="InterPro" id="IPR011990">
    <property type="entry name" value="TPR-like_helical_dom_sf"/>
</dbReference>
<organism evidence="2 3">
    <name type="scientific">Sediminibacterium ginsengisoli</name>
    <dbReference type="NCBI Taxonomy" id="413434"/>
    <lineage>
        <taxon>Bacteria</taxon>
        <taxon>Pseudomonadati</taxon>
        <taxon>Bacteroidota</taxon>
        <taxon>Chitinophagia</taxon>
        <taxon>Chitinophagales</taxon>
        <taxon>Chitinophagaceae</taxon>
        <taxon>Sediminibacterium</taxon>
    </lineage>
</organism>
<dbReference type="InterPro" id="IPR041662">
    <property type="entry name" value="SusD-like_2"/>
</dbReference>
<sequence>MKKIFSYILLPAFLAAAGCNKFPENINVNPNLPTNPTNAQLLTSAINQLPVTLEAPTPILYAQHWSEKPFPDNSRYLTVNFDFYGLYAGPLENLQTILNTKTFNVNDGSQANQLAVARILKAFFFWHATDRWGDIPYSQALKGKDNFTPKYDAQKDIYYDLMKELKEAAAQIDNGNAVKGDILYNGNMANWKRFANSIRMLMALRLSKIDPTKGQAEFVDANAGGVFTDNSQSAVFVHLNDANNQNYWYYVTNPKGQNRPWYWASKTIVDNMNPLKDPRLKIFADTTSTGTYNGVPYGVDANTAAAIPSASVSFIGVHTRTQNAPCYITTYPQVLFALAEAAKIGWINGGDVEAAAKYNAGIENSVRQWVRISFQAYNDKTDNQVEKVVYSATDKGDTTGLGAYMARPEVAYNATNALSQIGTQRWLHLYANGYEAWAEWRRTGFPALTPAPNNGGTPIPRRQAYPLKEQNINGANYAAAIAQQPALGGADDLKGRVWWDKP</sequence>
<dbReference type="Pfam" id="PF12771">
    <property type="entry name" value="SusD-like_2"/>
    <property type="match status" value="1"/>
</dbReference>
<dbReference type="Gene3D" id="1.25.40.390">
    <property type="match status" value="1"/>
</dbReference>
<evidence type="ECO:0000256" key="1">
    <source>
        <dbReference type="SAM" id="SignalP"/>
    </source>
</evidence>
<dbReference type="STRING" id="413434.SAMN04488132_103475"/>
<dbReference type="EMBL" id="FUWH01000003">
    <property type="protein sequence ID" value="SJZ68450.1"/>
    <property type="molecule type" value="Genomic_DNA"/>
</dbReference>
<feature type="chain" id="PRO_5012459306" evidence="1">
    <location>
        <begin position="18"/>
        <end position="502"/>
    </location>
</feature>
<reference evidence="2 3" key="1">
    <citation type="submission" date="2017-02" db="EMBL/GenBank/DDBJ databases">
        <authorList>
            <person name="Peterson S.W."/>
        </authorList>
    </citation>
    <scope>NUCLEOTIDE SEQUENCE [LARGE SCALE GENOMIC DNA]</scope>
    <source>
        <strain evidence="2 3">DSM 22335</strain>
    </source>
</reference>
<evidence type="ECO:0000313" key="2">
    <source>
        <dbReference type="EMBL" id="SJZ68450.1"/>
    </source>
</evidence>
<name>A0A1T4MMW8_9BACT</name>
<proteinExistence type="predicted"/>
<dbReference type="AlphaFoldDB" id="A0A1T4MMW8"/>
<evidence type="ECO:0000313" key="3">
    <source>
        <dbReference type="Proteomes" id="UP000190888"/>
    </source>
</evidence>
<protein>
    <submittedName>
        <fullName evidence="2">Starch-binding associating with outer membrane</fullName>
    </submittedName>
</protein>
<dbReference type="PROSITE" id="PS51257">
    <property type="entry name" value="PROKAR_LIPOPROTEIN"/>
    <property type="match status" value="1"/>
</dbReference>
<dbReference type="Proteomes" id="UP000190888">
    <property type="component" value="Unassembled WGS sequence"/>
</dbReference>
<accession>A0A1T4MMW8</accession>
<dbReference type="SUPFAM" id="SSF48452">
    <property type="entry name" value="TPR-like"/>
    <property type="match status" value="1"/>
</dbReference>
<keyword evidence="3" id="KW-1185">Reference proteome</keyword>
<feature type="signal peptide" evidence="1">
    <location>
        <begin position="1"/>
        <end position="17"/>
    </location>
</feature>
<dbReference type="RefSeq" id="WP_078830938.1">
    <property type="nucleotide sequence ID" value="NZ_FUWH01000003.1"/>
</dbReference>
<keyword evidence="1" id="KW-0732">Signal</keyword>
<gene>
    <name evidence="2" type="ORF">SAMN04488132_103475</name>
</gene>
<dbReference type="OrthoDB" id="725917at2"/>